<evidence type="ECO:0000259" key="5">
    <source>
        <dbReference type="PROSITE" id="PS50017"/>
    </source>
</evidence>
<dbReference type="Proteomes" id="UP001159428">
    <property type="component" value="Unassembled WGS sequence"/>
</dbReference>
<keyword evidence="7" id="KW-1185">Reference proteome</keyword>
<dbReference type="InterPro" id="IPR011029">
    <property type="entry name" value="DEATH-like_dom_sf"/>
</dbReference>
<dbReference type="GO" id="GO:0007165">
    <property type="term" value="P:signal transduction"/>
    <property type="evidence" value="ECO:0007669"/>
    <property type="project" value="InterPro"/>
</dbReference>
<dbReference type="Pfam" id="PF13424">
    <property type="entry name" value="TPR_12"/>
    <property type="match status" value="3"/>
</dbReference>
<dbReference type="PROSITE" id="PS50017">
    <property type="entry name" value="DEATH_DOMAIN"/>
    <property type="match status" value="1"/>
</dbReference>
<evidence type="ECO:0000313" key="7">
    <source>
        <dbReference type="Proteomes" id="UP001159428"/>
    </source>
</evidence>
<dbReference type="InterPro" id="IPR036388">
    <property type="entry name" value="WH-like_DNA-bd_sf"/>
</dbReference>
<evidence type="ECO:0000256" key="1">
    <source>
        <dbReference type="ARBA" id="ARBA00022737"/>
    </source>
</evidence>
<feature type="compositionally biased region" description="Basic and acidic residues" evidence="4">
    <location>
        <begin position="572"/>
        <end position="588"/>
    </location>
</feature>
<reference evidence="6 7" key="1">
    <citation type="submission" date="2022-05" db="EMBL/GenBank/DDBJ databases">
        <authorList>
            <consortium name="Genoscope - CEA"/>
            <person name="William W."/>
        </authorList>
    </citation>
    <scope>NUCLEOTIDE SEQUENCE [LARGE SCALE GENOMIC DNA]</scope>
</reference>
<dbReference type="InterPro" id="IPR027417">
    <property type="entry name" value="P-loop_NTPase"/>
</dbReference>
<keyword evidence="1" id="KW-0677">Repeat</keyword>
<dbReference type="InterPro" id="IPR000488">
    <property type="entry name" value="Death_dom"/>
</dbReference>
<dbReference type="InterPro" id="IPR011990">
    <property type="entry name" value="TPR-like_helical_dom_sf"/>
</dbReference>
<feature type="region of interest" description="Disordered" evidence="4">
    <location>
        <begin position="1140"/>
        <end position="1164"/>
    </location>
</feature>
<dbReference type="PANTHER" id="PTHR45641">
    <property type="entry name" value="TETRATRICOPEPTIDE REPEAT PROTEIN (AFU_ORTHOLOGUE AFUA_6G03870)"/>
    <property type="match status" value="1"/>
</dbReference>
<dbReference type="InterPro" id="IPR019734">
    <property type="entry name" value="TPR_rpt"/>
</dbReference>
<feature type="compositionally biased region" description="Basic and acidic residues" evidence="4">
    <location>
        <begin position="555"/>
        <end position="564"/>
    </location>
</feature>
<dbReference type="SUPFAM" id="SSF48452">
    <property type="entry name" value="TPR-like"/>
    <property type="match status" value="3"/>
</dbReference>
<dbReference type="PANTHER" id="PTHR45641:SF1">
    <property type="entry name" value="AAA+ ATPASE DOMAIN-CONTAINING PROTEIN"/>
    <property type="match status" value="1"/>
</dbReference>
<dbReference type="Gene3D" id="1.25.40.10">
    <property type="entry name" value="Tetratricopeptide repeat domain"/>
    <property type="match status" value="3"/>
</dbReference>
<evidence type="ECO:0000313" key="6">
    <source>
        <dbReference type="EMBL" id="CAH3131008.1"/>
    </source>
</evidence>
<evidence type="ECO:0000256" key="4">
    <source>
        <dbReference type="SAM" id="MobiDB-lite"/>
    </source>
</evidence>
<dbReference type="Pfam" id="PF00531">
    <property type="entry name" value="Death"/>
    <property type="match status" value="1"/>
</dbReference>
<dbReference type="SMART" id="SM00028">
    <property type="entry name" value="TPR"/>
    <property type="match status" value="7"/>
</dbReference>
<comment type="caution">
    <text evidence="6">The sequence shown here is derived from an EMBL/GenBank/DDBJ whole genome shotgun (WGS) entry which is preliminary data.</text>
</comment>
<dbReference type="InterPro" id="IPR032171">
    <property type="entry name" value="COR-A"/>
</dbReference>
<dbReference type="SUPFAM" id="SSF47986">
    <property type="entry name" value="DEATH domain"/>
    <property type="match status" value="1"/>
</dbReference>
<dbReference type="EMBL" id="CALNXJ010000025">
    <property type="protein sequence ID" value="CAH3131008.1"/>
    <property type="molecule type" value="Genomic_DNA"/>
</dbReference>
<dbReference type="CDD" id="cd01670">
    <property type="entry name" value="Death"/>
    <property type="match status" value="1"/>
</dbReference>
<dbReference type="SMART" id="SM00005">
    <property type="entry name" value="DEATH"/>
    <property type="match status" value="1"/>
</dbReference>
<gene>
    <name evidence="6" type="ORF">PMEA_00014457</name>
</gene>
<dbReference type="SUPFAM" id="SSF52540">
    <property type="entry name" value="P-loop containing nucleoside triphosphate hydrolases"/>
    <property type="match status" value="1"/>
</dbReference>
<keyword evidence="2 3" id="KW-0802">TPR repeat</keyword>
<proteinExistence type="predicted"/>
<organism evidence="6 7">
    <name type="scientific">Pocillopora meandrina</name>
    <dbReference type="NCBI Taxonomy" id="46732"/>
    <lineage>
        <taxon>Eukaryota</taxon>
        <taxon>Metazoa</taxon>
        <taxon>Cnidaria</taxon>
        <taxon>Anthozoa</taxon>
        <taxon>Hexacorallia</taxon>
        <taxon>Scleractinia</taxon>
        <taxon>Astrocoeniina</taxon>
        <taxon>Pocilloporidae</taxon>
        <taxon>Pocillopora</taxon>
    </lineage>
</organism>
<dbReference type="Gene3D" id="1.10.10.10">
    <property type="entry name" value="Winged helix-like DNA-binding domain superfamily/Winged helix DNA-binding domain"/>
    <property type="match status" value="1"/>
</dbReference>
<feature type="domain" description="Death" evidence="5">
    <location>
        <begin position="1241"/>
        <end position="1301"/>
    </location>
</feature>
<protein>
    <recommendedName>
        <fullName evidence="5">Death domain-containing protein</fullName>
    </recommendedName>
</protein>
<feature type="repeat" description="TPR" evidence="3">
    <location>
        <begin position="131"/>
        <end position="164"/>
    </location>
</feature>
<feature type="repeat" description="TPR" evidence="3">
    <location>
        <begin position="215"/>
        <end position="248"/>
    </location>
</feature>
<evidence type="ECO:0000256" key="2">
    <source>
        <dbReference type="ARBA" id="ARBA00022803"/>
    </source>
</evidence>
<accession>A0AAU9X040</accession>
<dbReference type="Pfam" id="PF16095">
    <property type="entry name" value="COR-A"/>
    <property type="match status" value="1"/>
</dbReference>
<feature type="region of interest" description="Disordered" evidence="4">
    <location>
        <begin position="555"/>
        <end position="588"/>
    </location>
</feature>
<feature type="compositionally biased region" description="Polar residues" evidence="4">
    <location>
        <begin position="1140"/>
        <end position="1158"/>
    </location>
</feature>
<sequence>MTDQATSYSIVGTASGFLGDVQQAKDNHVRELNIRLKNLGPDHVDVAASYSDLGTVCSALGEFQLAKEYHSQALDIRLKNLGSEHVDVATSFSGLGTVCGALGEFQRAKDYHGRALNICWKKLGPEHVDVAASYSGLGTVFCALGEFQQAKNYHGRALDIRLKNLGPEHVDVAASYSGLGTVCGALGELQQAKDYHGRALDIRLKNLGPKHVGVAASYSALGTVFCAPGEFQQAKDYHDRALDIRLKNLGPEHVYVAASYSALGTVTHALGEFQQAKDYHGRALDIRLKNLGPEHDFVALSYSDLGTVCSSLGDLVQAKDNFERARNIFVKRSGPQNIYVAMFCRNLAAICDVIGTPKQAKHWNERAQTILSKNNRSERADVSSLSKFQTEHSVPPYIMARGPTAKAAYQRALETGKTFDKRAKILLIGQDRVGKTSVARSLKGELFRQDESSTVGVQIDMPLKHVGEKPWKNSKEEQEKSTFHHKCALNISKLLLTEPPNHQPPNQIYVDSEVAKERETCETQRTEEVISEIGSNQEFFNEVEPKSLPKDIKQDHDIEPRTQVKSDAISPIREEDNVHNENRNSDMPDEVVRLTAENLSRKESVKDDGIWPVCMDFGGQAIYRAIHPILVSREAVYLLVVDLTKDLSALAQCLVKEPGYDEVKIPSPDKNDTNLDHIMRWMDMVNSFKHEKNGEVLPPVILVGTHADHVQGDPGIVITSVKDIICDTVREFSEHIIGKTFAVNNTLAGSKPEEEDLQVVALRKEILKVADTMPHTKVEVPLKWLQVENEVRKLASAGTNYVTRQDFRKNICDQICKFEVEGDYEVLLHFLHDRGTVVYHGRADDPRSLVVLNPKWLIDVLCQIITVEKQKEEKTVISNFRKDLGKYGILDAKLLDYSCTKLGVGDIKESLLFLMKKFNLLCEYTGKDGSSVYLVPCMLTSTPDDAFMPDVSVNPGLAPVYVTFTTQYVPGGLFSRMVVLFFESIQRRIACDQAKLWANVARFYLGDQTAVDFVCYKRVIKVHVWNFTDPSMDPVKTEPKVCSEVLSFLKTSLERLHEECHWLQTVSWDLCARCNLCPREFVHGTGKCYWHAEVECCHDDCAHYVSSTRKPFVCTRTQGPKFCPPKTWSQVLDDANGKNHSGLSLQSFPPTEGSQSVGRSERAGERKTAVSSLAQCSSVHFGKRVLPYQTAQSVVPAEIARTDFDRPETNQERETFIPEEVSLAGKKLKEGTLCSDDHQGLSNSISKDWKKLGRQLGILEEDLDEIDEEGHNLYEKAYQMLRLWKGKNASNATYRALCQALCHEYLNRRDLAERFCFR</sequence>
<dbReference type="PROSITE" id="PS50005">
    <property type="entry name" value="TPR"/>
    <property type="match status" value="3"/>
</dbReference>
<dbReference type="Gene3D" id="3.40.50.300">
    <property type="entry name" value="P-loop containing nucleotide triphosphate hydrolases"/>
    <property type="match status" value="2"/>
</dbReference>
<feature type="repeat" description="TPR" evidence="3">
    <location>
        <begin position="257"/>
        <end position="290"/>
    </location>
</feature>
<evidence type="ECO:0000256" key="3">
    <source>
        <dbReference type="PROSITE-ProRule" id="PRU00339"/>
    </source>
</evidence>
<name>A0AAU9X040_9CNID</name>
<dbReference type="Gene3D" id="1.10.533.10">
    <property type="entry name" value="Death Domain, Fas"/>
    <property type="match status" value="1"/>
</dbReference>